<gene>
    <name evidence="3" type="ORF">J2D75_12165</name>
</gene>
<dbReference type="RefSeq" id="WP_207855088.1">
    <property type="nucleotide sequence ID" value="NZ_JAFVMG010000016.1"/>
</dbReference>
<feature type="signal peptide" evidence="2">
    <location>
        <begin position="1"/>
        <end position="31"/>
    </location>
</feature>
<feature type="compositionally biased region" description="Basic residues" evidence="1">
    <location>
        <begin position="498"/>
        <end position="521"/>
    </location>
</feature>
<accession>A0ABS3LPD3</accession>
<keyword evidence="4" id="KW-1185">Reference proteome</keyword>
<feature type="region of interest" description="Disordered" evidence="1">
    <location>
        <begin position="488"/>
        <end position="525"/>
    </location>
</feature>
<evidence type="ECO:0000256" key="1">
    <source>
        <dbReference type="SAM" id="MobiDB-lite"/>
    </source>
</evidence>
<keyword evidence="2" id="KW-0732">Signal</keyword>
<evidence type="ECO:0000256" key="2">
    <source>
        <dbReference type="SAM" id="SignalP"/>
    </source>
</evidence>
<dbReference type="Proteomes" id="UP000664399">
    <property type="component" value="Unassembled WGS sequence"/>
</dbReference>
<feature type="chain" id="PRO_5045913415" evidence="2">
    <location>
        <begin position="32"/>
        <end position="1060"/>
    </location>
</feature>
<dbReference type="EMBL" id="JAFVMG010000016">
    <property type="protein sequence ID" value="MBO1329225.1"/>
    <property type="molecule type" value="Genomic_DNA"/>
</dbReference>
<feature type="compositionally biased region" description="Low complexity" evidence="1">
    <location>
        <begin position="61"/>
        <end position="79"/>
    </location>
</feature>
<evidence type="ECO:0000313" key="3">
    <source>
        <dbReference type="EMBL" id="MBO1329225.1"/>
    </source>
</evidence>
<dbReference type="PROSITE" id="PS51257">
    <property type="entry name" value="PROKAR_LIPOPROTEIN"/>
    <property type="match status" value="1"/>
</dbReference>
<protein>
    <submittedName>
        <fullName evidence="3">Uncharacterized protein</fullName>
    </submittedName>
</protein>
<organism evidence="3 4">
    <name type="scientific">Acetobacter suratthaniensis</name>
    <dbReference type="NCBI Taxonomy" id="1502841"/>
    <lineage>
        <taxon>Bacteria</taxon>
        <taxon>Pseudomonadati</taxon>
        <taxon>Pseudomonadota</taxon>
        <taxon>Alphaproteobacteria</taxon>
        <taxon>Acetobacterales</taxon>
        <taxon>Acetobacteraceae</taxon>
        <taxon>Acetobacter</taxon>
    </lineage>
</organism>
<evidence type="ECO:0000313" key="4">
    <source>
        <dbReference type="Proteomes" id="UP000664399"/>
    </source>
</evidence>
<proteinExistence type="predicted"/>
<comment type="caution">
    <text evidence="3">The sequence shown here is derived from an EMBL/GenBank/DDBJ whole genome shotgun (WGS) entry which is preliminary data.</text>
</comment>
<name>A0ABS3LPD3_9PROT</name>
<feature type="compositionally biased region" description="Low complexity" evidence="1">
    <location>
        <begin position="108"/>
        <end position="122"/>
    </location>
</feature>
<feature type="region of interest" description="Disordered" evidence="1">
    <location>
        <begin position="58"/>
        <end position="94"/>
    </location>
</feature>
<reference evidence="3 4" key="1">
    <citation type="submission" date="2021-03" db="EMBL/GenBank/DDBJ databases">
        <title>The complete genome sequence of Acetobacter suratthaniensis TBRC 1719.</title>
        <authorList>
            <person name="Charoenyingcharoen P."/>
            <person name="Yukphan P."/>
        </authorList>
    </citation>
    <scope>NUCLEOTIDE SEQUENCE [LARGE SCALE GENOMIC DNA]</scope>
    <source>
        <strain evidence="3 4">TBRC 1719</strain>
    </source>
</reference>
<feature type="region of interest" description="Disordered" evidence="1">
    <location>
        <begin position="108"/>
        <end position="189"/>
    </location>
</feature>
<sequence>MARRGGYGVRPRTLWLRAGRFGLLAPALWLACLAPPGRAETADDDAGIVFSEDALQDAQNTGATAAPSPTASPSGTEAAGSIPQGEAPEAEGRMFQSPGLQRLQYRSPAVSDPLSAPDDAAPAPAPSYPAVEEGGAVEGQPSRVEEAAQPTSPPDETVAPAPQAEQARAVPPVRPEEQEEPAKAAARPPVPSVVLAPPLLSTPLAGADTPVAPPPVLHPAVVVQDTGRTLILPGDAQTALAAFRSGSDLVLVVDRPLALPVSGATGAWAAMQVVALEGVTVIRLKWPAASVLPPGADQATTGAQPPLGFVHDSTGWRVCLGGGCPAVSGPDSAGPVVADGATGPRLLRLPGAVLFTGVGRGPVLPLPDPATGGTVFVALSARLTGPVPQGAVAVGYRVRPSWQGLAVMADSSRVSLRATEYGPVVESTAPVPLPVGLVPGSTAGVRAGTLHGGAAQGRDWAWLGLRDEPAAQLARRWQAAQAALKASGWAADPGKASTRSRKHATKTGRPAHGHAGGRHGTHSAEAGQKAVQVAWPVRVAAARAAFAAGDVRQSWLLLRDLPSSSALGGVPDGVSVPGAGRSAPTLPTPHAGGDTRDSVTVLRACAALLAGVPSEAGALADADLRFGPDMALWRAVYEMITGADSGQTATLLARSYARLSQYPAPVRDRLLPRVAAYVARYGAPEVLDTLRAALRDAPPDNSALALPRALLDVRQGQTDAAFALLDRLRAGTGQSAVWAGVEQLALQLAQERISPAEAVRAYERLLAPERIPAGAAGMAARLGYARALVQAGRAGAAASVLSGVRAGEATPHDRLGAVWCDVLYGLVFGVVPQGSSGQAAPPMPEGYVPTDEALARVAALRHWLGYDASTAKLLAGYGAALMHAGRPAQAVPVLAQAEFLSTTPATRADRAELLARAALEAGQEHAAAQALARAALSGFSLGVPADFAADLPERLRYDNALMAQASGQAAQALRLLANDESDDGLRLRGRVYEGQHQWAQAVLVLGRLASRALPAQGAFTSDQVALARRLAHDAAAAGDTDTLNRLRAWVGKRATLSDGF</sequence>